<comment type="cofactor">
    <cofactor evidence="1">
        <name>Mg(2+)</name>
        <dbReference type="ChEBI" id="CHEBI:18420"/>
    </cofactor>
</comment>
<dbReference type="InterPro" id="IPR000727">
    <property type="entry name" value="T_SNARE_dom"/>
</dbReference>
<dbReference type="Pfam" id="PF13927">
    <property type="entry name" value="Ig_3"/>
    <property type="match status" value="2"/>
</dbReference>
<dbReference type="Pfam" id="PF08442">
    <property type="entry name" value="ATP-grasp_2"/>
    <property type="match status" value="1"/>
</dbReference>
<dbReference type="NCBIfam" id="TIGR01016">
    <property type="entry name" value="sucCoAbeta"/>
    <property type="match status" value="1"/>
</dbReference>
<keyword evidence="8" id="KW-0460">Magnesium</keyword>
<keyword evidence="3" id="KW-0816">Tricarboxylic acid cycle</keyword>
<evidence type="ECO:0000256" key="11">
    <source>
        <dbReference type="ARBA" id="ARBA00053833"/>
    </source>
</evidence>
<dbReference type="HAMAP" id="MF_00558">
    <property type="entry name" value="Succ_CoA_beta"/>
    <property type="match status" value="1"/>
</dbReference>
<evidence type="ECO:0000256" key="1">
    <source>
        <dbReference type="ARBA" id="ARBA00001946"/>
    </source>
</evidence>
<dbReference type="InterPro" id="IPR003598">
    <property type="entry name" value="Ig_sub2"/>
</dbReference>
<dbReference type="Gene3D" id="2.60.40.10">
    <property type="entry name" value="Immunoglobulins"/>
    <property type="match status" value="3"/>
</dbReference>
<dbReference type="PROSITE" id="PS50835">
    <property type="entry name" value="IG_LIKE"/>
    <property type="match status" value="3"/>
</dbReference>
<comment type="similarity">
    <text evidence="14">Belongs to the succinate/malate CoA ligase beta subunit family.</text>
</comment>
<gene>
    <name evidence="18" type="ORF">A3Q56_04395</name>
</gene>
<name>A0A177B0R8_9BILA</name>
<dbReference type="GO" id="GO:0042709">
    <property type="term" value="C:succinate-CoA ligase complex"/>
    <property type="evidence" value="ECO:0007669"/>
    <property type="project" value="TreeGrafter"/>
</dbReference>
<proteinExistence type="inferred from homology"/>
<accession>A0A177B0R8</accession>
<evidence type="ECO:0000256" key="14">
    <source>
        <dbReference type="RuleBase" id="RU361258"/>
    </source>
</evidence>
<feature type="domain" description="Ig-like" evidence="16">
    <location>
        <begin position="207"/>
        <end position="293"/>
    </location>
</feature>
<comment type="caution">
    <text evidence="18">The sequence shown here is derived from an EMBL/GenBank/DDBJ whole genome shotgun (WGS) entry which is preliminary data.</text>
</comment>
<dbReference type="InterPro" id="IPR017866">
    <property type="entry name" value="Succ-CoA_synthase_bsu_CS"/>
</dbReference>
<dbReference type="Pfam" id="PF00549">
    <property type="entry name" value="Ligase_CoA"/>
    <property type="match status" value="1"/>
</dbReference>
<feature type="domain" description="T-SNARE coiled-coil homology" evidence="15">
    <location>
        <begin position="29"/>
        <end position="71"/>
    </location>
</feature>
<evidence type="ECO:0000259" key="17">
    <source>
        <dbReference type="PROSITE" id="PS50975"/>
    </source>
</evidence>
<dbReference type="PROSITE" id="PS50192">
    <property type="entry name" value="T_SNARE"/>
    <property type="match status" value="1"/>
</dbReference>
<dbReference type="EC" id="6.2.1.-" evidence="14"/>
<dbReference type="InterPro" id="IPR013783">
    <property type="entry name" value="Ig-like_fold"/>
</dbReference>
<evidence type="ECO:0000256" key="5">
    <source>
        <dbReference type="ARBA" id="ARBA00022723"/>
    </source>
</evidence>
<dbReference type="InterPro" id="IPR003599">
    <property type="entry name" value="Ig_sub"/>
</dbReference>
<evidence type="ECO:0000256" key="6">
    <source>
        <dbReference type="ARBA" id="ARBA00022741"/>
    </source>
</evidence>
<dbReference type="SUPFAM" id="SSF52210">
    <property type="entry name" value="Succinyl-CoA synthetase domains"/>
    <property type="match status" value="1"/>
</dbReference>
<keyword evidence="7 13" id="KW-0067">ATP-binding</keyword>
<dbReference type="InterPro" id="IPR013650">
    <property type="entry name" value="ATP-grasp_succ-CoA_synth-type"/>
</dbReference>
<evidence type="ECO:0000313" key="18">
    <source>
        <dbReference type="EMBL" id="OAF67877.1"/>
    </source>
</evidence>
<dbReference type="OrthoDB" id="1552at2759"/>
<dbReference type="PANTHER" id="PTHR11815:SF1">
    <property type="entry name" value="SUCCINATE--COA LIGASE [ADP-FORMING] SUBUNIT BETA, MITOCHONDRIAL"/>
    <property type="match status" value="1"/>
</dbReference>
<dbReference type="SMART" id="SM00408">
    <property type="entry name" value="IGc2"/>
    <property type="match status" value="3"/>
</dbReference>
<dbReference type="InterPro" id="IPR036179">
    <property type="entry name" value="Ig-like_dom_sf"/>
</dbReference>
<evidence type="ECO:0000313" key="19">
    <source>
        <dbReference type="Proteomes" id="UP000078046"/>
    </source>
</evidence>
<comment type="pathway">
    <text evidence="2">Carbohydrate metabolism; tricarboxylic acid cycle; succinate from succinyl-CoA (ligase route): step 1/1.</text>
</comment>
<dbReference type="GO" id="GO:0004775">
    <property type="term" value="F:succinate-CoA ligase (ADP-forming) activity"/>
    <property type="evidence" value="ECO:0007669"/>
    <property type="project" value="TreeGrafter"/>
</dbReference>
<dbReference type="InterPro" id="IPR005809">
    <property type="entry name" value="Succ_CoA_ligase-like_bsu"/>
</dbReference>
<sequence>SELDTVRRQNEDSEQQLYDKAKSLKQAFVDDISIAIGDCVNRQNSFIDKIASSMESSSSSLGHVMRYVKGISRMGGRSMLLSLVLAQDPNIFISNTDPPREGNLVTVRQGEDVIIDCRAENMFPNNKVVWQKSYFDRYDRRQIVLISTGVDVEDTINHAIEKPTEYTWRLRIKNVQFSADGNYSCIVQLNKISLKFDHIQLKSWQEPIINKIEGTNDITVSSGDTIHLVCNATGRPTSQIEWMRLGGAPLPNGINIFSGEILRIEEIEASQRGFYQCKAMNRYGVDNKIIRVRMIFQPIIQDQEANIYQSVGYRTELICIVESNPEPHHLSWSFVGREILDLPGIYKLNKFKSAFDRVIYELVIYNVKKSSFGNYVCEAINSIGSTTKVVTLLESKSPVASIKLGKIMSGSFAPKGFIFGGVIYTQNVGIFNKLNTTLTKRTLKIHEHAAIELLNNMGIPTPRQFVANSPDEVYSVCEKLKKETGKSDVVIKAQILAGGRGKGLFESGLKGGVKILFSSSEAQEMSSRMLGHRIVTKQTGKPGIICRQVSLCERLYCRKEFYFAITLDRSSANAILIGSSAGGVDIEQVAEETPSKIFKLPVNINEKLDMKKLKEFTKLMGFDKKNIDQASEIFSKIYNFFIEKDSNLIEINPIAENNEGQLYCMDCKMIFDDNSSFRQKDIFKLRDDFDLDERDIEAKKFGLNYISLDGNVGCLVNGAGLAMSTMDLIQLYGGKPANFLDVGGGASANQVTEAFRIILSDDKVEAIFVNIFGGIMKCDVIATGIIEAAKTLHIKIPIIVRLEGTNVDEAKVLIANSSFKILPCDSLGEAAKMAVKVSEIVHIAKKASIDVKFELPI</sequence>
<dbReference type="UniPathway" id="UPA00223">
    <property type="reaction ID" value="UER00999"/>
</dbReference>
<dbReference type="EMBL" id="LWCA01000555">
    <property type="protein sequence ID" value="OAF67877.1"/>
    <property type="molecule type" value="Genomic_DNA"/>
</dbReference>
<evidence type="ECO:0000256" key="3">
    <source>
        <dbReference type="ARBA" id="ARBA00022532"/>
    </source>
</evidence>
<reference evidence="18 19" key="1">
    <citation type="submission" date="2016-04" db="EMBL/GenBank/DDBJ databases">
        <title>The genome of Intoshia linei affirms orthonectids as highly simplified spiralians.</title>
        <authorList>
            <person name="Mikhailov K.V."/>
            <person name="Slusarev G.S."/>
            <person name="Nikitin M.A."/>
            <person name="Logacheva M.D."/>
            <person name="Penin A."/>
            <person name="Aleoshin V."/>
            <person name="Panchin Y.V."/>
        </authorList>
    </citation>
    <scope>NUCLEOTIDE SEQUENCE [LARGE SCALE GENOMIC DNA]</scope>
    <source>
        <strain evidence="18">Intl2013</strain>
        <tissue evidence="18">Whole animal</tissue>
    </source>
</reference>
<feature type="domain" description="Ig-like" evidence="16">
    <location>
        <begin position="89"/>
        <end position="195"/>
    </location>
</feature>
<comment type="subunit">
    <text evidence="12">Heterodimer of an alpha and a beta subunit. The beta subunit determines specificity for GTP.</text>
</comment>
<dbReference type="GO" id="GO:0006104">
    <property type="term" value="P:succinyl-CoA metabolic process"/>
    <property type="evidence" value="ECO:0007669"/>
    <property type="project" value="TreeGrafter"/>
</dbReference>
<dbReference type="PROSITE" id="PS50975">
    <property type="entry name" value="ATP_GRASP"/>
    <property type="match status" value="1"/>
</dbReference>
<evidence type="ECO:0000256" key="8">
    <source>
        <dbReference type="ARBA" id="ARBA00022842"/>
    </source>
</evidence>
<feature type="non-terminal residue" evidence="18">
    <location>
        <position position="1"/>
    </location>
</feature>
<keyword evidence="6 13" id="KW-0547">Nucleotide-binding</keyword>
<dbReference type="InterPro" id="IPR007110">
    <property type="entry name" value="Ig-like_dom"/>
</dbReference>
<dbReference type="FunFam" id="3.30.1490.20:FF:000004">
    <property type="entry name" value="Succinate--CoA ligase [ADP-forming] subunit beta, mitochondrial"/>
    <property type="match status" value="1"/>
</dbReference>
<evidence type="ECO:0000259" key="16">
    <source>
        <dbReference type="PROSITE" id="PS50835"/>
    </source>
</evidence>
<dbReference type="Gene3D" id="3.40.50.261">
    <property type="entry name" value="Succinyl-CoA synthetase domains"/>
    <property type="match status" value="1"/>
</dbReference>
<evidence type="ECO:0000259" key="15">
    <source>
        <dbReference type="PROSITE" id="PS50192"/>
    </source>
</evidence>
<evidence type="ECO:0000256" key="13">
    <source>
        <dbReference type="PROSITE-ProRule" id="PRU00409"/>
    </source>
</evidence>
<dbReference type="GO" id="GO:0004776">
    <property type="term" value="F:succinate-CoA ligase (GDP-forming) activity"/>
    <property type="evidence" value="ECO:0007669"/>
    <property type="project" value="UniProtKB-EC"/>
</dbReference>
<evidence type="ECO:0000256" key="9">
    <source>
        <dbReference type="ARBA" id="ARBA00022946"/>
    </source>
</evidence>
<dbReference type="SUPFAM" id="SSF56059">
    <property type="entry name" value="Glutathione synthetase ATP-binding domain-like"/>
    <property type="match status" value="1"/>
</dbReference>
<keyword evidence="4 14" id="KW-0436">Ligase</keyword>
<evidence type="ECO:0000256" key="10">
    <source>
        <dbReference type="ARBA" id="ARBA00052879"/>
    </source>
</evidence>
<keyword evidence="5" id="KW-0479">Metal-binding</keyword>
<dbReference type="SUPFAM" id="SSF48726">
    <property type="entry name" value="Immunoglobulin"/>
    <property type="match status" value="3"/>
</dbReference>
<dbReference type="Gene3D" id="3.30.1490.20">
    <property type="entry name" value="ATP-grasp fold, A domain"/>
    <property type="match status" value="1"/>
</dbReference>
<evidence type="ECO:0000256" key="7">
    <source>
        <dbReference type="ARBA" id="ARBA00022840"/>
    </source>
</evidence>
<evidence type="ECO:0000256" key="4">
    <source>
        <dbReference type="ARBA" id="ARBA00022598"/>
    </source>
</evidence>
<dbReference type="SMART" id="SM00409">
    <property type="entry name" value="IG"/>
    <property type="match status" value="3"/>
</dbReference>
<dbReference type="FunFam" id="3.30.470.20:FF:000002">
    <property type="entry name" value="Succinate--CoA ligase [ADP-forming] subunit beta"/>
    <property type="match status" value="1"/>
</dbReference>
<protein>
    <recommendedName>
        <fullName evidence="14">Succinate-CoA ligase subunit beta</fullName>
        <ecNumber evidence="14">6.2.1.-</ecNumber>
    </recommendedName>
</protein>
<organism evidence="18 19">
    <name type="scientific">Intoshia linei</name>
    <dbReference type="NCBI Taxonomy" id="1819745"/>
    <lineage>
        <taxon>Eukaryota</taxon>
        <taxon>Metazoa</taxon>
        <taxon>Spiralia</taxon>
        <taxon>Lophotrochozoa</taxon>
        <taxon>Mesozoa</taxon>
        <taxon>Orthonectida</taxon>
        <taxon>Rhopaluridae</taxon>
        <taxon>Intoshia</taxon>
    </lineage>
</organism>
<dbReference type="FunFam" id="3.40.50.261:FF:000001">
    <property type="entry name" value="Succinate--CoA ligase [ADP-forming] subunit beta"/>
    <property type="match status" value="1"/>
</dbReference>
<dbReference type="PANTHER" id="PTHR11815">
    <property type="entry name" value="SUCCINYL-COA SYNTHETASE BETA CHAIN"/>
    <property type="match status" value="1"/>
</dbReference>
<dbReference type="GO" id="GO:0005739">
    <property type="term" value="C:mitochondrion"/>
    <property type="evidence" value="ECO:0007669"/>
    <property type="project" value="TreeGrafter"/>
</dbReference>
<comment type="function">
    <text evidence="11">GTP-specific succinyl-CoA synthetase functions in the citric acid cycle (TCA), coupling the hydrolysis of succinyl-CoA to the synthesis of GTP and thus represents the only step of substrate-level phosphorylation in the TCA. The beta subunit provides nucleotide specificity of the enzyme and binds the substrate succinate, while the binding sites for coenzyme A and phosphate are found in the alpha subunit.</text>
</comment>
<dbReference type="GO" id="GO:0005524">
    <property type="term" value="F:ATP binding"/>
    <property type="evidence" value="ECO:0007669"/>
    <property type="project" value="UniProtKB-UniRule"/>
</dbReference>
<feature type="domain" description="Ig-like" evidence="16">
    <location>
        <begin position="298"/>
        <end position="391"/>
    </location>
</feature>
<dbReference type="NCBIfam" id="NF001913">
    <property type="entry name" value="PRK00696.1"/>
    <property type="match status" value="1"/>
</dbReference>
<dbReference type="Gene3D" id="3.30.470.20">
    <property type="entry name" value="ATP-grasp fold, B domain"/>
    <property type="match status" value="1"/>
</dbReference>
<dbReference type="InterPro" id="IPR011761">
    <property type="entry name" value="ATP-grasp"/>
</dbReference>
<dbReference type="InterPro" id="IPR016102">
    <property type="entry name" value="Succinyl-CoA_synth-like"/>
</dbReference>
<dbReference type="GO" id="GO:0046872">
    <property type="term" value="F:metal ion binding"/>
    <property type="evidence" value="ECO:0007669"/>
    <property type="project" value="UniProtKB-KW"/>
</dbReference>
<dbReference type="Proteomes" id="UP000078046">
    <property type="component" value="Unassembled WGS sequence"/>
</dbReference>
<feature type="domain" description="ATP-grasp" evidence="17">
    <location>
        <begin position="451"/>
        <end position="501"/>
    </location>
</feature>
<dbReference type="GO" id="GO:0006099">
    <property type="term" value="P:tricarboxylic acid cycle"/>
    <property type="evidence" value="ECO:0007669"/>
    <property type="project" value="UniProtKB-UniPathway"/>
</dbReference>
<evidence type="ECO:0000256" key="2">
    <source>
        <dbReference type="ARBA" id="ARBA00005064"/>
    </source>
</evidence>
<dbReference type="InterPro" id="IPR005811">
    <property type="entry name" value="SUCC_ACL_C"/>
</dbReference>
<keyword evidence="9" id="KW-0809">Transit peptide</keyword>
<dbReference type="AlphaFoldDB" id="A0A177B0R8"/>
<dbReference type="PROSITE" id="PS01217">
    <property type="entry name" value="SUCCINYL_COA_LIG_3"/>
    <property type="match status" value="1"/>
</dbReference>
<dbReference type="InterPro" id="IPR013815">
    <property type="entry name" value="ATP_grasp_subdomain_1"/>
</dbReference>
<comment type="catalytic activity">
    <reaction evidence="10">
        <text>GTP + succinate + CoA = succinyl-CoA + GDP + phosphate</text>
        <dbReference type="Rhea" id="RHEA:22120"/>
        <dbReference type="ChEBI" id="CHEBI:30031"/>
        <dbReference type="ChEBI" id="CHEBI:37565"/>
        <dbReference type="ChEBI" id="CHEBI:43474"/>
        <dbReference type="ChEBI" id="CHEBI:57287"/>
        <dbReference type="ChEBI" id="CHEBI:57292"/>
        <dbReference type="ChEBI" id="CHEBI:58189"/>
        <dbReference type="EC" id="6.2.1.4"/>
    </reaction>
</comment>
<keyword evidence="19" id="KW-1185">Reference proteome</keyword>
<evidence type="ECO:0000256" key="12">
    <source>
        <dbReference type="ARBA" id="ARBA00063570"/>
    </source>
</evidence>